<organism evidence="1 2">
    <name type="scientific">Laceyella sediminis</name>
    <dbReference type="NCBI Taxonomy" id="573074"/>
    <lineage>
        <taxon>Bacteria</taxon>
        <taxon>Bacillati</taxon>
        <taxon>Bacillota</taxon>
        <taxon>Bacilli</taxon>
        <taxon>Bacillales</taxon>
        <taxon>Thermoactinomycetaceae</taxon>
        <taxon>Laceyella</taxon>
    </lineage>
</organism>
<comment type="caution">
    <text evidence="1">The sequence shown here is derived from an EMBL/GenBank/DDBJ whole genome shotgun (WGS) entry which is preliminary data.</text>
</comment>
<dbReference type="EMBL" id="PVTZ01000009">
    <property type="protein sequence ID" value="PRZ13201.1"/>
    <property type="molecule type" value="Genomic_DNA"/>
</dbReference>
<name>A0ABX5EQ90_9BACL</name>
<evidence type="ECO:0000313" key="2">
    <source>
        <dbReference type="Proteomes" id="UP000238836"/>
    </source>
</evidence>
<dbReference type="Proteomes" id="UP000238836">
    <property type="component" value="Unassembled WGS sequence"/>
</dbReference>
<accession>A0ABX5EQ90</accession>
<protein>
    <submittedName>
        <fullName evidence="1">Uncharacterized protein</fullName>
    </submittedName>
</protein>
<sequence length="47" mass="5466">MTIPVSPPVKKRFLLLGTNGWQLERMAENHHGKLKEAFAHFCYQVIE</sequence>
<proteinExistence type="predicted"/>
<gene>
    <name evidence="1" type="ORF">CLV36_1097</name>
</gene>
<reference evidence="1 2" key="1">
    <citation type="submission" date="2018-03" db="EMBL/GenBank/DDBJ databases">
        <title>Genomic Encyclopedia of Archaeal and Bacterial Type Strains, Phase II (KMG-II): from individual species to whole genera.</title>
        <authorList>
            <person name="Goeker M."/>
        </authorList>
    </citation>
    <scope>NUCLEOTIDE SEQUENCE [LARGE SCALE GENOMIC DNA]</scope>
    <source>
        <strain evidence="1 2">RHA1</strain>
    </source>
</reference>
<evidence type="ECO:0000313" key="1">
    <source>
        <dbReference type="EMBL" id="PRZ13201.1"/>
    </source>
</evidence>
<keyword evidence="2" id="KW-1185">Reference proteome</keyword>